<dbReference type="GO" id="GO:0005509">
    <property type="term" value="F:calcium ion binding"/>
    <property type="evidence" value="ECO:0007669"/>
    <property type="project" value="InterPro"/>
</dbReference>
<evidence type="ECO:0000313" key="5">
    <source>
        <dbReference type="WBParaSite" id="EVEC_0001317401-mRNA-1"/>
    </source>
</evidence>
<dbReference type="InterPro" id="IPR002048">
    <property type="entry name" value="EF_hand_dom"/>
</dbReference>
<dbReference type="WBParaSite" id="EVEC_0001317401-mRNA-1">
    <property type="protein sequence ID" value="EVEC_0001317401-mRNA-1"/>
    <property type="gene ID" value="EVEC_0001317401"/>
</dbReference>
<dbReference type="OrthoDB" id="343296at2759"/>
<protein>
    <submittedName>
        <fullName evidence="5">Calmodulin</fullName>
    </submittedName>
</protein>
<dbReference type="Proteomes" id="UP000274131">
    <property type="component" value="Unassembled WGS sequence"/>
</dbReference>
<dbReference type="PROSITE" id="PS00018">
    <property type="entry name" value="EF_HAND_1"/>
    <property type="match status" value="2"/>
</dbReference>
<keyword evidence="4" id="KW-1185">Reference proteome</keyword>
<gene>
    <name evidence="3" type="ORF">EVEC_LOCUS12328</name>
</gene>
<dbReference type="SMART" id="SM00054">
    <property type="entry name" value="EFh"/>
    <property type="match status" value="2"/>
</dbReference>
<reference evidence="3 4" key="2">
    <citation type="submission" date="2018-10" db="EMBL/GenBank/DDBJ databases">
        <authorList>
            <consortium name="Pathogen Informatics"/>
        </authorList>
    </citation>
    <scope>NUCLEOTIDE SEQUENCE [LARGE SCALE GENOMIC DNA]</scope>
</reference>
<name>A0A0N4VQ82_ENTVE</name>
<dbReference type="STRING" id="51028.A0A0N4VQ82"/>
<organism evidence="5">
    <name type="scientific">Enterobius vermicularis</name>
    <name type="common">Human pinworm</name>
    <dbReference type="NCBI Taxonomy" id="51028"/>
    <lineage>
        <taxon>Eukaryota</taxon>
        <taxon>Metazoa</taxon>
        <taxon>Ecdysozoa</taxon>
        <taxon>Nematoda</taxon>
        <taxon>Chromadorea</taxon>
        <taxon>Rhabditida</taxon>
        <taxon>Spirurina</taxon>
        <taxon>Oxyuridomorpha</taxon>
        <taxon>Oxyuroidea</taxon>
        <taxon>Oxyuridae</taxon>
        <taxon>Enterobius</taxon>
    </lineage>
</organism>
<dbReference type="CDD" id="cd00051">
    <property type="entry name" value="EFh"/>
    <property type="match status" value="2"/>
</dbReference>
<reference evidence="5" key="1">
    <citation type="submission" date="2017-02" db="UniProtKB">
        <authorList>
            <consortium name="WormBaseParasite"/>
        </authorList>
    </citation>
    <scope>IDENTIFICATION</scope>
</reference>
<dbReference type="PRINTS" id="PR00450">
    <property type="entry name" value="RECOVERIN"/>
</dbReference>
<dbReference type="EMBL" id="UXUI01014176">
    <property type="protein sequence ID" value="VDD97577.1"/>
    <property type="molecule type" value="Genomic_DNA"/>
</dbReference>
<evidence type="ECO:0000259" key="2">
    <source>
        <dbReference type="PROSITE" id="PS50222"/>
    </source>
</evidence>
<dbReference type="Gene3D" id="1.10.238.10">
    <property type="entry name" value="EF-hand"/>
    <property type="match status" value="2"/>
</dbReference>
<evidence type="ECO:0000313" key="4">
    <source>
        <dbReference type="Proteomes" id="UP000274131"/>
    </source>
</evidence>
<keyword evidence="1" id="KW-0106">Calcium</keyword>
<dbReference type="InterPro" id="IPR011992">
    <property type="entry name" value="EF-hand-dom_pair"/>
</dbReference>
<sequence>MIFAGSGLITKDEFINYVRSTENSSREDITNAERVFRSLDTNRDGTISLDEFVDVVVNRAHICDRDMAQFVFMIVDADGDGRITFQEYKDIMTEVS</sequence>
<dbReference type="SUPFAM" id="SSF47473">
    <property type="entry name" value="EF-hand"/>
    <property type="match status" value="1"/>
</dbReference>
<accession>A0A0N4VQ82</accession>
<dbReference type="InterPro" id="IPR018247">
    <property type="entry name" value="EF_Hand_1_Ca_BS"/>
</dbReference>
<feature type="domain" description="EF-hand" evidence="2">
    <location>
        <begin position="63"/>
        <end position="96"/>
    </location>
</feature>
<evidence type="ECO:0000256" key="1">
    <source>
        <dbReference type="ARBA" id="ARBA00022837"/>
    </source>
</evidence>
<dbReference type="PROSITE" id="PS50222">
    <property type="entry name" value="EF_HAND_2"/>
    <property type="match status" value="2"/>
</dbReference>
<feature type="domain" description="EF-hand" evidence="2">
    <location>
        <begin position="27"/>
        <end position="62"/>
    </location>
</feature>
<evidence type="ECO:0000313" key="3">
    <source>
        <dbReference type="EMBL" id="VDD97577.1"/>
    </source>
</evidence>
<dbReference type="AlphaFoldDB" id="A0A0N4VQ82"/>
<dbReference type="Pfam" id="PF13499">
    <property type="entry name" value="EF-hand_7"/>
    <property type="match status" value="1"/>
</dbReference>
<proteinExistence type="predicted"/>